<reference evidence="2 3" key="1">
    <citation type="journal article" date="2017" name="Genome Biol. Evol.">
        <title>Phytophthora megakarya and P. palmivora, closely related causal agents of cacao black pod rot, underwent increases in genome sizes and gene numbers by different mechanisms.</title>
        <authorList>
            <person name="Ali S.S."/>
            <person name="Shao J."/>
            <person name="Lary D.J."/>
            <person name="Kronmiller B."/>
            <person name="Shen D."/>
            <person name="Strem M.D."/>
            <person name="Amoako-Attah I."/>
            <person name="Akrofi A.Y."/>
            <person name="Begoude B.A."/>
            <person name="Ten Hoopen G.M."/>
            <person name="Coulibaly K."/>
            <person name="Kebe B.I."/>
            <person name="Melnick R.L."/>
            <person name="Guiltinan M.J."/>
            <person name="Tyler B.M."/>
            <person name="Meinhardt L.W."/>
            <person name="Bailey B.A."/>
        </authorList>
    </citation>
    <scope>NUCLEOTIDE SEQUENCE [LARGE SCALE GENOMIC DNA]</scope>
    <source>
        <strain evidence="3">sbr112.9</strain>
    </source>
</reference>
<proteinExistence type="predicted"/>
<evidence type="ECO:0000256" key="1">
    <source>
        <dbReference type="SAM" id="Phobius"/>
    </source>
</evidence>
<feature type="transmembrane region" description="Helical" evidence="1">
    <location>
        <begin position="472"/>
        <end position="493"/>
    </location>
</feature>
<keyword evidence="3" id="KW-1185">Reference proteome</keyword>
<comment type="caution">
    <text evidence="2">The sequence shown here is derived from an EMBL/GenBank/DDBJ whole genome shotgun (WGS) entry which is preliminary data.</text>
</comment>
<organism evidence="2 3">
    <name type="scientific">Phytophthora palmivora</name>
    <dbReference type="NCBI Taxonomy" id="4796"/>
    <lineage>
        <taxon>Eukaryota</taxon>
        <taxon>Sar</taxon>
        <taxon>Stramenopiles</taxon>
        <taxon>Oomycota</taxon>
        <taxon>Peronosporomycetes</taxon>
        <taxon>Peronosporales</taxon>
        <taxon>Peronosporaceae</taxon>
        <taxon>Phytophthora</taxon>
    </lineage>
</organism>
<evidence type="ECO:0000313" key="2">
    <source>
        <dbReference type="EMBL" id="POM80362.1"/>
    </source>
</evidence>
<dbReference type="OrthoDB" id="164578at2759"/>
<feature type="transmembrane region" description="Helical" evidence="1">
    <location>
        <begin position="384"/>
        <end position="404"/>
    </location>
</feature>
<keyword evidence="1" id="KW-0472">Membrane</keyword>
<feature type="transmembrane region" description="Helical" evidence="1">
    <location>
        <begin position="446"/>
        <end position="465"/>
    </location>
</feature>
<dbReference type="AlphaFoldDB" id="A0A2P4YRD2"/>
<keyword evidence="1" id="KW-1133">Transmembrane helix</keyword>
<dbReference type="EMBL" id="NCKW01000512">
    <property type="protein sequence ID" value="POM80362.1"/>
    <property type="molecule type" value="Genomic_DNA"/>
</dbReference>
<evidence type="ECO:0008006" key="4">
    <source>
        <dbReference type="Google" id="ProtNLM"/>
    </source>
</evidence>
<name>A0A2P4YRD2_9STRA</name>
<sequence length="624" mass="68948">MQVVPGEIHPTILSSDLVVENDYEDIQPLDADGILITTSDSKFREDTPSNSVLNTIVRTLLVPTEEVPTWCNQTDDYPYPFKNIIASYGFPARSWQQRALSSTLEPTATLTIPMNSETSELPSDEDLPMNVSIATNLAVYALVVSNTFLGWWGSDDDMWSRYSGGYSSINISVPLLMAEYLNLTTEPSATSTFVKNLYNVSVDYFNKAENASTTDESAKLEFSHIDISDTVMFDALTIEIPLQMIGEQEDNSSSSNPFYKSIPDYMCNREACLMPDLEEYTAGGATTTIYPRVQALAMCLNEKGSEDLTVDFKYHFPDEVMQSCDQRSNSSMVIVSVGKRIEGDAFEEDPNVMPISDVSNQPSGNIAKLTSNHALDVHIHRFRAIMVSVVLATVFIGVILQFAGNGVQVDTFRSIDLDAAEQKDLLDRYNSISAGLTALLMKPLDVFLSMVVAVVFLCLATKWSIEYETQRGYAVMAVIGVVGYMMNTGFSALNVQVIQGEIQPRIMASDLAVENFVDTTLPLDDSGFFATLSNTSYRENAPGNSILNTILRNLFVITEVPTGCNASQDYAAPYKEIVAYYGFPSRSWQKHALSKALEPTSRITIPMNAIESLRPPRPSLLPIE</sequence>
<keyword evidence="1" id="KW-0812">Transmembrane</keyword>
<accession>A0A2P4YRD2</accession>
<gene>
    <name evidence="2" type="ORF">PHPALM_1808</name>
</gene>
<evidence type="ECO:0000313" key="3">
    <source>
        <dbReference type="Proteomes" id="UP000237271"/>
    </source>
</evidence>
<protein>
    <recommendedName>
        <fullName evidence="4">Transmembrane protein</fullName>
    </recommendedName>
</protein>
<dbReference type="Proteomes" id="UP000237271">
    <property type="component" value="Unassembled WGS sequence"/>
</dbReference>